<evidence type="ECO:0000256" key="1">
    <source>
        <dbReference type="SAM" id="SignalP"/>
    </source>
</evidence>
<organism evidence="3 4">
    <name type="scientific">Parabacteroides chartae</name>
    <dbReference type="NCBI Taxonomy" id="1037355"/>
    <lineage>
        <taxon>Bacteria</taxon>
        <taxon>Pseudomonadati</taxon>
        <taxon>Bacteroidota</taxon>
        <taxon>Bacteroidia</taxon>
        <taxon>Bacteroidales</taxon>
        <taxon>Tannerellaceae</taxon>
        <taxon>Parabacteroides</taxon>
    </lineage>
</organism>
<dbReference type="EMBL" id="FUYQ01000029">
    <property type="protein sequence ID" value="SKB85684.1"/>
    <property type="molecule type" value="Genomic_DNA"/>
</dbReference>
<feature type="domain" description="DUF306" evidence="2">
    <location>
        <begin position="33"/>
        <end position="141"/>
    </location>
</feature>
<dbReference type="AlphaFoldDB" id="A0A1T5EP23"/>
<sequence>MKKGILLILFFLPFLFFGCKSAQGAKASFTDLNGEWNVVEINNKKVVPEVSTQVMIFDVSAKRISGHSGCNRFSGTIEYTDTHKNIIKFLQVASTRMACPDMEGEMEMLEAINKIVRFEALEKGRPVQSIALYGTDGSRLMVIGKR</sequence>
<protein>
    <submittedName>
        <fullName evidence="3">Heat shock protein HslJ</fullName>
    </submittedName>
</protein>
<dbReference type="Pfam" id="PF03724">
    <property type="entry name" value="META"/>
    <property type="match status" value="1"/>
</dbReference>
<keyword evidence="4" id="KW-1185">Reference proteome</keyword>
<dbReference type="RefSeq" id="WP_079684468.1">
    <property type="nucleotide sequence ID" value="NZ_FUYQ01000029.1"/>
</dbReference>
<dbReference type="Proteomes" id="UP000190852">
    <property type="component" value="Unassembled WGS sequence"/>
</dbReference>
<dbReference type="InterPro" id="IPR005184">
    <property type="entry name" value="DUF306_Meta_HslJ"/>
</dbReference>
<dbReference type="PANTHER" id="PTHR35535">
    <property type="entry name" value="HEAT SHOCK PROTEIN HSLJ"/>
    <property type="match status" value="1"/>
</dbReference>
<dbReference type="PROSITE" id="PS51257">
    <property type="entry name" value="PROKAR_LIPOPROTEIN"/>
    <property type="match status" value="1"/>
</dbReference>
<evidence type="ECO:0000313" key="4">
    <source>
        <dbReference type="Proteomes" id="UP000190852"/>
    </source>
</evidence>
<gene>
    <name evidence="3" type="ORF">SAMN05660349_03079</name>
</gene>
<dbReference type="InterPro" id="IPR053147">
    <property type="entry name" value="Hsp_HslJ-like"/>
</dbReference>
<reference evidence="4" key="1">
    <citation type="submission" date="2017-02" db="EMBL/GenBank/DDBJ databases">
        <authorList>
            <person name="Varghese N."/>
            <person name="Submissions S."/>
        </authorList>
    </citation>
    <scope>NUCLEOTIDE SEQUENCE [LARGE SCALE GENOMIC DNA]</scope>
    <source>
        <strain evidence="4">DSM 24967</strain>
    </source>
</reference>
<name>A0A1T5EP23_9BACT</name>
<evidence type="ECO:0000259" key="2">
    <source>
        <dbReference type="Pfam" id="PF03724"/>
    </source>
</evidence>
<dbReference type="InterPro" id="IPR038670">
    <property type="entry name" value="HslJ-like_sf"/>
</dbReference>
<keyword evidence="3" id="KW-0346">Stress response</keyword>
<keyword evidence="1" id="KW-0732">Signal</keyword>
<evidence type="ECO:0000313" key="3">
    <source>
        <dbReference type="EMBL" id="SKB85684.1"/>
    </source>
</evidence>
<accession>A0A1T5EP23</accession>
<feature type="chain" id="PRO_5011984418" evidence="1">
    <location>
        <begin position="23"/>
        <end position="146"/>
    </location>
</feature>
<proteinExistence type="predicted"/>
<dbReference type="PANTHER" id="PTHR35535:SF1">
    <property type="entry name" value="HEAT SHOCK PROTEIN HSLJ"/>
    <property type="match status" value="1"/>
</dbReference>
<dbReference type="Gene3D" id="2.40.128.270">
    <property type="match status" value="1"/>
</dbReference>
<feature type="signal peptide" evidence="1">
    <location>
        <begin position="1"/>
        <end position="22"/>
    </location>
</feature>